<feature type="transmembrane region" description="Helical" evidence="1">
    <location>
        <begin position="6"/>
        <end position="25"/>
    </location>
</feature>
<evidence type="ECO:0000256" key="1">
    <source>
        <dbReference type="SAM" id="Phobius"/>
    </source>
</evidence>
<dbReference type="Proteomes" id="UP000236630">
    <property type="component" value="Unassembled WGS sequence"/>
</dbReference>
<organism evidence="2 3">
    <name type="scientific">Citrus unshiu</name>
    <name type="common">Satsuma mandarin</name>
    <name type="synonym">Citrus nobilis var. unshiu</name>
    <dbReference type="NCBI Taxonomy" id="55188"/>
    <lineage>
        <taxon>Eukaryota</taxon>
        <taxon>Viridiplantae</taxon>
        <taxon>Streptophyta</taxon>
        <taxon>Embryophyta</taxon>
        <taxon>Tracheophyta</taxon>
        <taxon>Spermatophyta</taxon>
        <taxon>Magnoliopsida</taxon>
        <taxon>eudicotyledons</taxon>
        <taxon>Gunneridae</taxon>
        <taxon>Pentapetalae</taxon>
        <taxon>rosids</taxon>
        <taxon>malvids</taxon>
        <taxon>Sapindales</taxon>
        <taxon>Rutaceae</taxon>
        <taxon>Aurantioideae</taxon>
        <taxon>Citrus</taxon>
    </lineage>
</organism>
<comment type="caution">
    <text evidence="2">The sequence shown here is derived from an EMBL/GenBank/DDBJ whole genome shotgun (WGS) entry which is preliminary data.</text>
</comment>
<keyword evidence="3" id="KW-1185">Reference proteome</keyword>
<name>A0A2H5QM86_CITUN</name>
<protein>
    <submittedName>
        <fullName evidence="2">Uncharacterized protein</fullName>
    </submittedName>
</protein>
<evidence type="ECO:0000313" key="3">
    <source>
        <dbReference type="Proteomes" id="UP000236630"/>
    </source>
</evidence>
<keyword evidence="1" id="KW-1133">Transmembrane helix</keyword>
<dbReference type="AlphaFoldDB" id="A0A2H5QM86"/>
<feature type="non-terminal residue" evidence="2">
    <location>
        <position position="53"/>
    </location>
</feature>
<accession>A0A2H5QM86</accession>
<proteinExistence type="predicted"/>
<reference evidence="2 3" key="1">
    <citation type="journal article" date="2017" name="Front. Genet.">
        <title>Draft sequencing of the heterozygous diploid genome of Satsuma (Citrus unshiu Marc.) using a hybrid assembly approach.</title>
        <authorList>
            <person name="Shimizu T."/>
            <person name="Tanizawa Y."/>
            <person name="Mochizuki T."/>
            <person name="Nagasaki H."/>
            <person name="Yoshioka T."/>
            <person name="Toyoda A."/>
            <person name="Fujiyama A."/>
            <person name="Kaminuma E."/>
            <person name="Nakamura Y."/>
        </authorList>
    </citation>
    <scope>NUCLEOTIDE SEQUENCE [LARGE SCALE GENOMIC DNA]</scope>
    <source>
        <strain evidence="3">cv. Miyagawa wase</strain>
    </source>
</reference>
<gene>
    <name evidence="2" type="ORF">CUMW_240460</name>
</gene>
<dbReference type="EMBL" id="BDQV01000471">
    <property type="protein sequence ID" value="GAY65355.1"/>
    <property type="molecule type" value="Genomic_DNA"/>
</dbReference>
<evidence type="ECO:0000313" key="2">
    <source>
        <dbReference type="EMBL" id="GAY65355.1"/>
    </source>
</evidence>
<keyword evidence="1" id="KW-0472">Membrane</keyword>
<sequence length="53" mass="6191">MAVEVSLNGALLYLKNLYVFFFIAWRQWILIGWSEKGVVPLSVTPKPELRRQI</sequence>
<keyword evidence="1" id="KW-0812">Transmembrane</keyword>